<dbReference type="InterPro" id="IPR042175">
    <property type="entry name" value="Cell/Rod_MreC_2"/>
</dbReference>
<comment type="function">
    <text evidence="4">Involved in formation and maintenance of cell shape.</text>
</comment>
<dbReference type="AlphaFoldDB" id="A0A1I0EGP5"/>
<dbReference type="Proteomes" id="UP000242642">
    <property type="component" value="Unassembled WGS sequence"/>
</dbReference>
<dbReference type="Gene3D" id="2.40.10.350">
    <property type="entry name" value="Rod shape-determining protein MreC, domain 2"/>
    <property type="match status" value="1"/>
</dbReference>
<dbReference type="EMBL" id="FOHV01000026">
    <property type="protein sequence ID" value="SET44024.1"/>
    <property type="molecule type" value="Genomic_DNA"/>
</dbReference>
<organism evidence="6 7">
    <name type="scientific">Thorsellia anophelis DSM 18579</name>
    <dbReference type="NCBI Taxonomy" id="1123402"/>
    <lineage>
        <taxon>Bacteria</taxon>
        <taxon>Pseudomonadati</taxon>
        <taxon>Pseudomonadota</taxon>
        <taxon>Gammaproteobacteria</taxon>
        <taxon>Enterobacterales</taxon>
        <taxon>Thorselliaceae</taxon>
        <taxon>Thorsellia</taxon>
    </lineage>
</organism>
<dbReference type="Pfam" id="PF04085">
    <property type="entry name" value="MreC"/>
    <property type="match status" value="1"/>
</dbReference>
<keyword evidence="3 4" id="KW-0133">Cell shape</keyword>
<dbReference type="InterPro" id="IPR055342">
    <property type="entry name" value="MreC_beta-barrel_core"/>
</dbReference>
<evidence type="ECO:0000313" key="6">
    <source>
        <dbReference type="EMBL" id="SET44024.1"/>
    </source>
</evidence>
<dbReference type="FunFam" id="2.40.10.340:FF:000001">
    <property type="entry name" value="Cell shape-determining protein MreC"/>
    <property type="match status" value="1"/>
</dbReference>
<dbReference type="NCBIfam" id="TIGR00219">
    <property type="entry name" value="mreC"/>
    <property type="match status" value="1"/>
</dbReference>
<dbReference type="RefSeq" id="WP_093321374.1">
    <property type="nucleotide sequence ID" value="NZ_FOHV01000026.1"/>
</dbReference>
<gene>
    <name evidence="6" type="ORF">SAMN02583745_02366</name>
</gene>
<protein>
    <recommendedName>
        <fullName evidence="2 4">Cell shape-determining protein MreC</fullName>
    </recommendedName>
    <alternativeName>
        <fullName evidence="4">Cell shape protein MreC</fullName>
    </alternativeName>
</protein>
<dbReference type="InterPro" id="IPR042177">
    <property type="entry name" value="Cell/Rod_1"/>
</dbReference>
<proteinExistence type="inferred from homology"/>
<dbReference type="PANTHER" id="PTHR34138:SF1">
    <property type="entry name" value="CELL SHAPE-DETERMINING PROTEIN MREC"/>
    <property type="match status" value="1"/>
</dbReference>
<name>A0A1I0EGP5_9GAMM</name>
<dbReference type="STRING" id="1123402.SAMN02583745_02366"/>
<evidence type="ECO:0000313" key="7">
    <source>
        <dbReference type="Proteomes" id="UP000242642"/>
    </source>
</evidence>
<dbReference type="Gene3D" id="2.40.10.340">
    <property type="entry name" value="Rod shape-determining protein MreC, domain 1"/>
    <property type="match status" value="1"/>
</dbReference>
<evidence type="ECO:0000256" key="3">
    <source>
        <dbReference type="ARBA" id="ARBA00022960"/>
    </source>
</evidence>
<sequence>MKPIFSRLPSLPLRLFVLLLIAPALIIADSHFAFFAKVRGYLDTAVSPFYFLANTPKDILDSASENLTTRTALIEENRRLNELLLRQKSDLQLLGQFKQENNRLRQLLGSPLRKDEQKMVTQVLAAETDPYSNLIIIDKGTDQNVFEGQPVISDQGVVGQVIGVNKYSSRVLLICDSSHAIPIQVLRNDIRVIASGNGCNEMLELEQLPRNIDIRVGDVLVTSGLGGRFPEGYPVAIVSSVGIDRSNAYAVVKAKPTAELQRLRYLLLLWGNDAPRNTPLSPSEVEQATSERFTHNTKVISNLEEMNHSVDIQ</sequence>
<dbReference type="GO" id="GO:0008360">
    <property type="term" value="P:regulation of cell shape"/>
    <property type="evidence" value="ECO:0007669"/>
    <property type="project" value="UniProtKB-KW"/>
</dbReference>
<evidence type="ECO:0000256" key="4">
    <source>
        <dbReference type="PIRNR" id="PIRNR038471"/>
    </source>
</evidence>
<feature type="domain" description="Rod shape-determining protein MreC beta-barrel core" evidence="5">
    <location>
        <begin position="123"/>
        <end position="270"/>
    </location>
</feature>
<dbReference type="InterPro" id="IPR007221">
    <property type="entry name" value="MreC"/>
</dbReference>
<evidence type="ECO:0000256" key="2">
    <source>
        <dbReference type="ARBA" id="ARBA00013855"/>
    </source>
</evidence>
<dbReference type="PANTHER" id="PTHR34138">
    <property type="entry name" value="CELL SHAPE-DETERMINING PROTEIN MREC"/>
    <property type="match status" value="1"/>
</dbReference>
<evidence type="ECO:0000259" key="5">
    <source>
        <dbReference type="Pfam" id="PF04085"/>
    </source>
</evidence>
<accession>A0A1I0EGP5</accession>
<dbReference type="PIRSF" id="PIRSF038471">
    <property type="entry name" value="MreC"/>
    <property type="match status" value="1"/>
</dbReference>
<reference evidence="7" key="1">
    <citation type="submission" date="2016-10" db="EMBL/GenBank/DDBJ databases">
        <authorList>
            <person name="Varghese N."/>
            <person name="Submissions S."/>
        </authorList>
    </citation>
    <scope>NUCLEOTIDE SEQUENCE [LARGE SCALE GENOMIC DNA]</scope>
    <source>
        <strain evidence="7">DSM 18579</strain>
    </source>
</reference>
<dbReference type="OrthoDB" id="9808025at2"/>
<evidence type="ECO:0000256" key="1">
    <source>
        <dbReference type="ARBA" id="ARBA00009369"/>
    </source>
</evidence>
<keyword evidence="7" id="KW-1185">Reference proteome</keyword>
<comment type="similarity">
    <text evidence="1 4">Belongs to the MreC family.</text>
</comment>
<dbReference type="GO" id="GO:0005886">
    <property type="term" value="C:plasma membrane"/>
    <property type="evidence" value="ECO:0007669"/>
    <property type="project" value="TreeGrafter"/>
</dbReference>